<feature type="domain" description="Histidine kinase" evidence="15">
    <location>
        <begin position="129"/>
        <end position="349"/>
    </location>
</feature>
<dbReference type="eggNOG" id="COG2205">
    <property type="taxonomic scope" value="Bacteria"/>
</dbReference>
<dbReference type="RefSeq" id="WP_025703837.1">
    <property type="nucleotide sequence ID" value="NZ_CP009287.1"/>
</dbReference>
<evidence type="ECO:0000256" key="2">
    <source>
        <dbReference type="ARBA" id="ARBA00004651"/>
    </source>
</evidence>
<dbReference type="CDD" id="cd00075">
    <property type="entry name" value="HATPase"/>
    <property type="match status" value="1"/>
</dbReference>
<dbReference type="EC" id="2.7.13.3" evidence="3"/>
<dbReference type="InterPro" id="IPR003661">
    <property type="entry name" value="HisK_dim/P_dom"/>
</dbReference>
<dbReference type="PANTHER" id="PTHR45528:SF1">
    <property type="entry name" value="SENSOR HISTIDINE KINASE CPXA"/>
    <property type="match status" value="1"/>
</dbReference>
<evidence type="ECO:0000313" key="17">
    <source>
        <dbReference type="EMBL" id="AIQ67577.1"/>
    </source>
</evidence>
<feature type="transmembrane region" description="Helical" evidence="14">
    <location>
        <begin position="45"/>
        <end position="69"/>
    </location>
</feature>
<dbReference type="InterPro" id="IPR004358">
    <property type="entry name" value="Sig_transdc_His_kin-like_C"/>
</dbReference>
<evidence type="ECO:0000256" key="6">
    <source>
        <dbReference type="ARBA" id="ARBA00022679"/>
    </source>
</evidence>
<evidence type="ECO:0000256" key="8">
    <source>
        <dbReference type="ARBA" id="ARBA00022741"/>
    </source>
</evidence>
<dbReference type="SMART" id="SM00388">
    <property type="entry name" value="HisKA"/>
    <property type="match status" value="1"/>
</dbReference>
<accession>A0A089M314</accession>
<keyword evidence="7 14" id="KW-0812">Transmembrane</keyword>
<name>A0A089M314_9BACL</name>
<keyword evidence="5" id="KW-0597">Phosphoprotein</keyword>
<keyword evidence="10" id="KW-0067">ATP-binding</keyword>
<dbReference type="KEGG" id="pgm:PGRAT_07935"/>
<dbReference type="PROSITE" id="PS50885">
    <property type="entry name" value="HAMP"/>
    <property type="match status" value="1"/>
</dbReference>
<comment type="subcellular location">
    <subcellularLocation>
        <location evidence="2">Cell membrane</location>
        <topology evidence="2">Multi-pass membrane protein</topology>
    </subcellularLocation>
</comment>
<comment type="catalytic activity">
    <reaction evidence="1">
        <text>ATP + protein L-histidine = ADP + protein N-phospho-L-histidine.</text>
        <dbReference type="EC" id="2.7.13.3"/>
    </reaction>
</comment>
<feature type="transmembrane region" description="Helical" evidence="14">
    <location>
        <begin position="7"/>
        <end position="33"/>
    </location>
</feature>
<dbReference type="InterPro" id="IPR005467">
    <property type="entry name" value="His_kinase_dom"/>
</dbReference>
<evidence type="ECO:0000256" key="1">
    <source>
        <dbReference type="ARBA" id="ARBA00000085"/>
    </source>
</evidence>
<dbReference type="InterPro" id="IPR036890">
    <property type="entry name" value="HATPase_C_sf"/>
</dbReference>
<dbReference type="EMBL" id="CP009287">
    <property type="protein sequence ID" value="AIQ67577.1"/>
    <property type="molecule type" value="Genomic_DNA"/>
</dbReference>
<keyword evidence="4" id="KW-1003">Cell membrane</keyword>
<evidence type="ECO:0000256" key="14">
    <source>
        <dbReference type="SAM" id="Phobius"/>
    </source>
</evidence>
<evidence type="ECO:0000256" key="10">
    <source>
        <dbReference type="ARBA" id="ARBA00022840"/>
    </source>
</evidence>
<sequence>MKLKIKLPLLFLLMLLVLMFSIGMYLKFVFAVYSPIRTTLLDSRYIALLLPIFAIAGCIFFILIIYIHFRIEKPIRRLNTRLGEVNVVHPLPPLALKRNDEIGELYKHFNKMEHRLQLAHREQTDMIAAIAHDLKTPLTSINGFTELLATHKDLPETEKQEYYELIQRKSAYMVELINDFSSFTKEKLELESMVPKPVKATELFEEIAFEYEYELAGLDIELTCRHSFTDSIQLMVNEPMIRRVFGNLFSNAVRYGGKNKLKVYMTGYLREHYAYFQIEDNGIGVPDKELSSLFLKFFTVDQSRQIQKGGLGLGLASCKSIIEHHGGEIVAYPSEYGGLGIRFSLPLAVHR</sequence>
<keyword evidence="18" id="KW-1185">Reference proteome</keyword>
<evidence type="ECO:0000256" key="11">
    <source>
        <dbReference type="ARBA" id="ARBA00022989"/>
    </source>
</evidence>
<dbReference type="OrthoDB" id="335833at2"/>
<dbReference type="STRING" id="189425.PGRAT_07935"/>
<evidence type="ECO:0000256" key="9">
    <source>
        <dbReference type="ARBA" id="ARBA00022777"/>
    </source>
</evidence>
<gene>
    <name evidence="17" type="ORF">PGRAT_07935</name>
</gene>
<evidence type="ECO:0000256" key="13">
    <source>
        <dbReference type="ARBA" id="ARBA00023136"/>
    </source>
</evidence>
<dbReference type="InterPro" id="IPR036097">
    <property type="entry name" value="HisK_dim/P_sf"/>
</dbReference>
<dbReference type="InterPro" id="IPR003660">
    <property type="entry name" value="HAMP_dom"/>
</dbReference>
<dbReference type="CDD" id="cd00082">
    <property type="entry name" value="HisKA"/>
    <property type="match status" value="1"/>
</dbReference>
<dbReference type="HOGENOM" id="CLU_000445_89_3_9"/>
<dbReference type="GO" id="GO:0005524">
    <property type="term" value="F:ATP binding"/>
    <property type="evidence" value="ECO:0007669"/>
    <property type="project" value="UniProtKB-KW"/>
</dbReference>
<dbReference type="AlphaFoldDB" id="A0A089M314"/>
<evidence type="ECO:0000256" key="4">
    <source>
        <dbReference type="ARBA" id="ARBA00022475"/>
    </source>
</evidence>
<proteinExistence type="predicted"/>
<protein>
    <recommendedName>
        <fullName evidence="3">histidine kinase</fullName>
        <ecNumber evidence="3">2.7.13.3</ecNumber>
    </recommendedName>
</protein>
<dbReference type="Gene3D" id="6.10.340.10">
    <property type="match status" value="1"/>
</dbReference>
<dbReference type="Pfam" id="PF00512">
    <property type="entry name" value="HisKA"/>
    <property type="match status" value="1"/>
</dbReference>
<dbReference type="SUPFAM" id="SSF47384">
    <property type="entry name" value="Homodimeric domain of signal transducing histidine kinase"/>
    <property type="match status" value="1"/>
</dbReference>
<dbReference type="Gene3D" id="3.30.565.10">
    <property type="entry name" value="Histidine kinase-like ATPase, C-terminal domain"/>
    <property type="match status" value="1"/>
</dbReference>
<dbReference type="PROSITE" id="PS50109">
    <property type="entry name" value="HIS_KIN"/>
    <property type="match status" value="1"/>
</dbReference>
<dbReference type="InterPro" id="IPR050398">
    <property type="entry name" value="HssS/ArlS-like"/>
</dbReference>
<dbReference type="Gene3D" id="1.10.287.130">
    <property type="match status" value="1"/>
</dbReference>
<keyword evidence="9 17" id="KW-0418">Kinase</keyword>
<organism evidence="17 18">
    <name type="scientific">Paenibacillus graminis</name>
    <dbReference type="NCBI Taxonomy" id="189425"/>
    <lineage>
        <taxon>Bacteria</taxon>
        <taxon>Bacillati</taxon>
        <taxon>Bacillota</taxon>
        <taxon>Bacilli</taxon>
        <taxon>Bacillales</taxon>
        <taxon>Paenibacillaceae</taxon>
        <taxon>Paenibacillus</taxon>
    </lineage>
</organism>
<dbReference type="SUPFAM" id="SSF55874">
    <property type="entry name" value="ATPase domain of HSP90 chaperone/DNA topoisomerase II/histidine kinase"/>
    <property type="match status" value="1"/>
</dbReference>
<keyword evidence="6" id="KW-0808">Transferase</keyword>
<dbReference type="SMART" id="SM00387">
    <property type="entry name" value="HATPase_c"/>
    <property type="match status" value="1"/>
</dbReference>
<dbReference type="GO" id="GO:0000155">
    <property type="term" value="F:phosphorelay sensor kinase activity"/>
    <property type="evidence" value="ECO:0007669"/>
    <property type="project" value="InterPro"/>
</dbReference>
<evidence type="ECO:0000259" key="16">
    <source>
        <dbReference type="PROSITE" id="PS50885"/>
    </source>
</evidence>
<evidence type="ECO:0000256" key="5">
    <source>
        <dbReference type="ARBA" id="ARBA00022553"/>
    </source>
</evidence>
<evidence type="ECO:0000313" key="18">
    <source>
        <dbReference type="Proteomes" id="UP000029500"/>
    </source>
</evidence>
<keyword evidence="12" id="KW-0902">Two-component regulatory system</keyword>
<dbReference type="CDD" id="cd06225">
    <property type="entry name" value="HAMP"/>
    <property type="match status" value="1"/>
</dbReference>
<dbReference type="PANTHER" id="PTHR45528">
    <property type="entry name" value="SENSOR HISTIDINE KINASE CPXA"/>
    <property type="match status" value="1"/>
</dbReference>
<dbReference type="InterPro" id="IPR003594">
    <property type="entry name" value="HATPase_dom"/>
</dbReference>
<evidence type="ECO:0000256" key="3">
    <source>
        <dbReference type="ARBA" id="ARBA00012438"/>
    </source>
</evidence>
<reference evidence="17 18" key="1">
    <citation type="submission" date="2014-08" db="EMBL/GenBank/DDBJ databases">
        <title>Comparative genomics of the Paenibacillus odorifer group.</title>
        <authorList>
            <person name="den Bakker H.C."/>
            <person name="Tsai Y.-C."/>
            <person name="Martin N."/>
            <person name="Korlach J."/>
            <person name="Wiedmann M."/>
        </authorList>
    </citation>
    <scope>NUCLEOTIDE SEQUENCE [LARGE SCALE GENOMIC DNA]</scope>
    <source>
        <strain evidence="17 18">DSM 15220</strain>
    </source>
</reference>
<keyword evidence="11 14" id="KW-1133">Transmembrane helix</keyword>
<keyword evidence="8" id="KW-0547">Nucleotide-binding</keyword>
<dbReference type="GO" id="GO:0005886">
    <property type="term" value="C:plasma membrane"/>
    <property type="evidence" value="ECO:0007669"/>
    <property type="project" value="UniProtKB-SubCell"/>
</dbReference>
<evidence type="ECO:0000259" key="15">
    <source>
        <dbReference type="PROSITE" id="PS50109"/>
    </source>
</evidence>
<keyword evidence="13 14" id="KW-0472">Membrane</keyword>
<evidence type="ECO:0000256" key="12">
    <source>
        <dbReference type="ARBA" id="ARBA00023012"/>
    </source>
</evidence>
<evidence type="ECO:0000256" key="7">
    <source>
        <dbReference type="ARBA" id="ARBA00022692"/>
    </source>
</evidence>
<dbReference type="Pfam" id="PF02518">
    <property type="entry name" value="HATPase_c"/>
    <property type="match status" value="1"/>
</dbReference>
<dbReference type="Proteomes" id="UP000029500">
    <property type="component" value="Chromosome"/>
</dbReference>
<dbReference type="PRINTS" id="PR00344">
    <property type="entry name" value="BCTRLSENSOR"/>
</dbReference>
<feature type="domain" description="HAMP" evidence="16">
    <location>
        <begin position="69"/>
        <end position="121"/>
    </location>
</feature>